<dbReference type="Proteomes" id="UP001470230">
    <property type="component" value="Unassembled WGS sequence"/>
</dbReference>
<protein>
    <submittedName>
        <fullName evidence="1">Uncharacterized protein</fullName>
    </submittedName>
</protein>
<name>A0ABR2JYV4_9EUKA</name>
<evidence type="ECO:0000313" key="1">
    <source>
        <dbReference type="EMBL" id="KAK8883683.1"/>
    </source>
</evidence>
<keyword evidence="2" id="KW-1185">Reference proteome</keyword>
<comment type="caution">
    <text evidence="1">The sequence shown here is derived from an EMBL/GenBank/DDBJ whole genome shotgun (WGS) entry which is preliminary data.</text>
</comment>
<evidence type="ECO:0000313" key="2">
    <source>
        <dbReference type="Proteomes" id="UP001470230"/>
    </source>
</evidence>
<dbReference type="EMBL" id="JAPFFF010000008">
    <property type="protein sequence ID" value="KAK8883683.1"/>
    <property type="molecule type" value="Genomic_DNA"/>
</dbReference>
<sequence length="312" mass="36599">MILSILGITTFGIRFSNSTKNKQPDLIQDIEPLGITGFGYDYLLLTPTQKIQDEYDKTIHFMVNLIQNETIPQFKGQNRLLQFINYGDTELVYVLNVDNKKYTLLINQPHNEPGIVKKEYENLIKLKKRFPNHIVAPFYYAKDTETDKELYVTPYLYQARCIGAYKNWGEWVPEPEYHFRTYPEEQRKIINSCMIALLIMFYDDENKLGLSACKIGGGDFMLEKGYENDEITHKNILKRMKLISARELIPISLDDYIERIRIEFAKKTYYNSKEDRDKSILINHKARVPMLSEDIENGIQLGLKLRDVELDE</sequence>
<accession>A0ABR2JYV4</accession>
<organism evidence="1 2">
    <name type="scientific">Tritrichomonas musculus</name>
    <dbReference type="NCBI Taxonomy" id="1915356"/>
    <lineage>
        <taxon>Eukaryota</taxon>
        <taxon>Metamonada</taxon>
        <taxon>Parabasalia</taxon>
        <taxon>Tritrichomonadida</taxon>
        <taxon>Tritrichomonadidae</taxon>
        <taxon>Tritrichomonas</taxon>
    </lineage>
</organism>
<reference evidence="1 2" key="1">
    <citation type="submission" date="2024-04" db="EMBL/GenBank/DDBJ databases">
        <title>Tritrichomonas musculus Genome.</title>
        <authorList>
            <person name="Alves-Ferreira E."/>
            <person name="Grigg M."/>
            <person name="Lorenzi H."/>
            <person name="Galac M."/>
        </authorList>
    </citation>
    <scope>NUCLEOTIDE SEQUENCE [LARGE SCALE GENOMIC DNA]</scope>
    <source>
        <strain evidence="1 2">EAF2021</strain>
    </source>
</reference>
<gene>
    <name evidence="1" type="ORF">M9Y10_042780</name>
</gene>
<proteinExistence type="predicted"/>